<accession>A0AAD6W3I8</accession>
<comment type="caution">
    <text evidence="1">The sequence shown here is derived from an EMBL/GenBank/DDBJ whole genome shotgun (WGS) entry which is preliminary data.</text>
</comment>
<protein>
    <submittedName>
        <fullName evidence="1">Uncharacterized protein</fullName>
    </submittedName>
</protein>
<sequence>MSIAKPLKKAVAAVILDLDDGILGDVLKALLLKYGKQWDGREAQNIVGKTPLEEAAIVVGDYELPCSIDEFVTQITPLLYDQ</sequence>
<evidence type="ECO:0000313" key="1">
    <source>
        <dbReference type="EMBL" id="KAJ6997953.1"/>
    </source>
</evidence>
<dbReference type="EMBL" id="JAQIZT010000005">
    <property type="protein sequence ID" value="KAJ6997953.1"/>
    <property type="molecule type" value="Genomic_DNA"/>
</dbReference>
<dbReference type="AlphaFoldDB" id="A0AAD6W3I8"/>
<organism evidence="1 2">
    <name type="scientific">Populus alba x Populus x berolinensis</name>
    <dbReference type="NCBI Taxonomy" id="444605"/>
    <lineage>
        <taxon>Eukaryota</taxon>
        <taxon>Viridiplantae</taxon>
        <taxon>Streptophyta</taxon>
        <taxon>Embryophyta</taxon>
        <taxon>Tracheophyta</taxon>
        <taxon>Spermatophyta</taxon>
        <taxon>Magnoliopsida</taxon>
        <taxon>eudicotyledons</taxon>
        <taxon>Gunneridae</taxon>
        <taxon>Pentapetalae</taxon>
        <taxon>rosids</taxon>
        <taxon>fabids</taxon>
        <taxon>Malpighiales</taxon>
        <taxon>Salicaceae</taxon>
        <taxon>Saliceae</taxon>
        <taxon>Populus</taxon>
    </lineage>
</organism>
<reference evidence="1" key="1">
    <citation type="journal article" date="2023" name="Mol. Ecol. Resour.">
        <title>Chromosome-level genome assembly of a triploid poplar Populus alba 'Berolinensis'.</title>
        <authorList>
            <person name="Chen S."/>
            <person name="Yu Y."/>
            <person name="Wang X."/>
            <person name="Wang S."/>
            <person name="Zhang T."/>
            <person name="Zhou Y."/>
            <person name="He R."/>
            <person name="Meng N."/>
            <person name="Wang Y."/>
            <person name="Liu W."/>
            <person name="Liu Z."/>
            <person name="Liu J."/>
            <person name="Guo Q."/>
            <person name="Huang H."/>
            <person name="Sederoff R.R."/>
            <person name="Wang G."/>
            <person name="Qu G."/>
            <person name="Chen S."/>
        </authorList>
    </citation>
    <scope>NUCLEOTIDE SEQUENCE</scope>
    <source>
        <strain evidence="1">SC-2020</strain>
    </source>
</reference>
<dbReference type="Gene3D" id="1.10.150.240">
    <property type="entry name" value="Putative phosphatase, domain 2"/>
    <property type="match status" value="1"/>
</dbReference>
<dbReference type="Proteomes" id="UP001164929">
    <property type="component" value="Chromosome 5"/>
</dbReference>
<dbReference type="FunFam" id="1.10.150.240:FF:000001">
    <property type="entry name" value="Haloacid dehalogenase-like hydrolase domain"/>
    <property type="match status" value="1"/>
</dbReference>
<proteinExistence type="predicted"/>
<name>A0AAD6W3I8_9ROSI</name>
<dbReference type="GO" id="GO:0003824">
    <property type="term" value="F:catalytic activity"/>
    <property type="evidence" value="ECO:0007669"/>
    <property type="project" value="UniProtKB-ARBA"/>
</dbReference>
<evidence type="ECO:0000313" key="2">
    <source>
        <dbReference type="Proteomes" id="UP001164929"/>
    </source>
</evidence>
<dbReference type="InterPro" id="IPR023198">
    <property type="entry name" value="PGP-like_dom2"/>
</dbReference>
<keyword evidence="2" id="KW-1185">Reference proteome</keyword>
<gene>
    <name evidence="1" type="ORF">NC653_014241</name>
</gene>